<evidence type="ECO:0000256" key="1">
    <source>
        <dbReference type="SAM" id="SignalP"/>
    </source>
</evidence>
<proteinExistence type="predicted"/>
<evidence type="ECO:0000259" key="2">
    <source>
        <dbReference type="PROSITE" id="PS51688"/>
    </source>
</evidence>
<accession>A0ABT1FJ09</accession>
<keyword evidence="1" id="KW-0732">Signal</keyword>
<name>A0ABT1FJ09_9BACT</name>
<dbReference type="InterPro" id="IPR030392">
    <property type="entry name" value="S74_ICA"/>
</dbReference>
<dbReference type="SUPFAM" id="SSF101967">
    <property type="entry name" value="Adhesin YadA, collagen-binding domain"/>
    <property type="match status" value="1"/>
</dbReference>
<feature type="signal peptide" evidence="1">
    <location>
        <begin position="1"/>
        <end position="18"/>
    </location>
</feature>
<gene>
    <name evidence="3" type="ORF">NCI00_04900</name>
</gene>
<dbReference type="InterPro" id="IPR036388">
    <property type="entry name" value="WH-like_DNA-bd_sf"/>
</dbReference>
<dbReference type="PROSITE" id="PS51688">
    <property type="entry name" value="ICA"/>
    <property type="match status" value="1"/>
</dbReference>
<dbReference type="Proteomes" id="UP001204772">
    <property type="component" value="Unassembled WGS sequence"/>
</dbReference>
<dbReference type="RefSeq" id="WP_253525581.1">
    <property type="nucleotide sequence ID" value="NZ_JAMZEL010000001.1"/>
</dbReference>
<dbReference type="InterPro" id="IPR011049">
    <property type="entry name" value="Serralysin-like_metalloprot_C"/>
</dbReference>
<evidence type="ECO:0000313" key="3">
    <source>
        <dbReference type="EMBL" id="MCP1381749.1"/>
    </source>
</evidence>
<dbReference type="CDD" id="cd12820">
    <property type="entry name" value="LbR_YadA-like"/>
    <property type="match status" value="1"/>
</dbReference>
<dbReference type="EMBL" id="JAMZEL010000001">
    <property type="protein sequence ID" value="MCP1381749.1"/>
    <property type="molecule type" value="Genomic_DNA"/>
</dbReference>
<protein>
    <submittedName>
        <fullName evidence="3">Tail fiber domain-containing protein</fullName>
    </submittedName>
</protein>
<feature type="domain" description="Peptidase S74" evidence="2">
    <location>
        <begin position="306"/>
        <end position="402"/>
    </location>
</feature>
<keyword evidence="4" id="KW-1185">Reference proteome</keyword>
<dbReference type="Pfam" id="PF05658">
    <property type="entry name" value="YadA_head"/>
    <property type="match status" value="2"/>
</dbReference>
<dbReference type="InterPro" id="IPR008640">
    <property type="entry name" value="Adhesin_Head_dom"/>
</dbReference>
<sequence length="420" mass="45236">MKTQFLLLLLAGMQQVFAQSLTFSPLPTQGGGAILARGVFLSPSLPPPAPMLPDSGQGTRLMWIPSLSAFRVGTASGCCDWNMSNIGAYSFASGLNTHASGFGSTAMGEATIASHYHTTALGYYTVANNFYATAAGISTTASGKSATALGQGTVAKAYGSTAIGAYNNDFLYFPDPNFHAAANRIFEIGNGYNGMPSNAFTVYQSARTVINDVTVTDAMFRIKHNSNPSDSHILLYENGDDFGRITFKNSSTPNFWTIGGSPQSTATGARFNVYFSGNNTNAMSLTGEGNATFLGCVSATNVSCPSDARYKTNIRALTNSLQSIQRIEGVRYDWKRDEFPEKHFGQNPQIGFIAQEIEKIFPEMVLTDESGYKSVDYARLTPVLVEAIKELNQKNTALENRLNKIEAMLTSKNTIVSADK</sequence>
<feature type="chain" id="PRO_5047371551" evidence="1">
    <location>
        <begin position="19"/>
        <end position="420"/>
    </location>
</feature>
<evidence type="ECO:0000313" key="4">
    <source>
        <dbReference type="Proteomes" id="UP001204772"/>
    </source>
</evidence>
<dbReference type="Pfam" id="PF13884">
    <property type="entry name" value="Peptidase_S74"/>
    <property type="match status" value="1"/>
</dbReference>
<reference evidence="3 4" key="1">
    <citation type="submission" date="2022-06" db="EMBL/GenBank/DDBJ databases">
        <title>Runella sp. S5 genome sequencing.</title>
        <authorList>
            <person name="Park S."/>
        </authorList>
    </citation>
    <scope>NUCLEOTIDE SEQUENCE [LARGE SCALE GENOMIC DNA]</scope>
    <source>
        <strain evidence="3 4">S5</strain>
    </source>
</reference>
<organism evidence="3 4">
    <name type="scientific">Runella salmonicolor</name>
    <dbReference type="NCBI Taxonomy" id="2950278"/>
    <lineage>
        <taxon>Bacteria</taxon>
        <taxon>Pseudomonadati</taxon>
        <taxon>Bacteroidota</taxon>
        <taxon>Cytophagia</taxon>
        <taxon>Cytophagales</taxon>
        <taxon>Spirosomataceae</taxon>
        <taxon>Runella</taxon>
    </lineage>
</organism>
<dbReference type="Gene3D" id="2.150.10.10">
    <property type="entry name" value="Serralysin-like metalloprotease, C-terminal"/>
    <property type="match status" value="1"/>
</dbReference>
<dbReference type="Gene3D" id="1.10.10.10">
    <property type="entry name" value="Winged helix-like DNA-binding domain superfamily/Winged helix DNA-binding domain"/>
    <property type="match status" value="1"/>
</dbReference>
<comment type="caution">
    <text evidence="3">The sequence shown here is derived from an EMBL/GenBank/DDBJ whole genome shotgun (WGS) entry which is preliminary data.</text>
</comment>